<evidence type="ECO:0000313" key="2">
    <source>
        <dbReference type="EMBL" id="MCO6159709.1"/>
    </source>
</evidence>
<keyword evidence="3" id="KW-1185">Reference proteome</keyword>
<keyword evidence="1" id="KW-0812">Transmembrane</keyword>
<comment type="caution">
    <text evidence="2">The sequence shown here is derived from an EMBL/GenBank/DDBJ whole genome shotgun (WGS) entry which is preliminary data.</text>
</comment>
<keyword evidence="1" id="KW-0472">Membrane</keyword>
<keyword evidence="1" id="KW-1133">Transmembrane helix</keyword>
<name>A0ABT1CFR8_9PROT</name>
<evidence type="ECO:0000313" key="3">
    <source>
        <dbReference type="Proteomes" id="UP001523401"/>
    </source>
</evidence>
<feature type="transmembrane region" description="Helical" evidence="1">
    <location>
        <begin position="74"/>
        <end position="92"/>
    </location>
</feature>
<dbReference type="RefSeq" id="WP_222547046.1">
    <property type="nucleotide sequence ID" value="NZ_BAPW01000026.1"/>
</dbReference>
<dbReference type="EMBL" id="JAMXQU010000003">
    <property type="protein sequence ID" value="MCO6159709.1"/>
    <property type="molecule type" value="Genomic_DNA"/>
</dbReference>
<dbReference type="Pfam" id="PF04241">
    <property type="entry name" value="DUF423"/>
    <property type="match status" value="1"/>
</dbReference>
<reference evidence="2 3" key="1">
    <citation type="submission" date="2022-06" db="EMBL/GenBank/DDBJ databases">
        <title>Whole-genome of Asaia lannensis strain LMG 27011T.</title>
        <authorList>
            <person name="Sombolestani A."/>
        </authorList>
    </citation>
    <scope>NUCLEOTIDE SEQUENCE [LARGE SCALE GENOMIC DNA]</scope>
    <source>
        <strain evidence="2 3">NBRC 102526</strain>
    </source>
</reference>
<dbReference type="PROSITE" id="PS51257">
    <property type="entry name" value="PROKAR_LIPOPROTEIN"/>
    <property type="match status" value="1"/>
</dbReference>
<feature type="transmembrane region" description="Helical" evidence="1">
    <location>
        <begin position="98"/>
        <end position="120"/>
    </location>
</feature>
<gene>
    <name evidence="2" type="ORF">NF685_06670</name>
</gene>
<protein>
    <submittedName>
        <fullName evidence="2">DUF423 domain-containing protein</fullName>
    </submittedName>
</protein>
<dbReference type="InterPro" id="IPR006696">
    <property type="entry name" value="DUF423"/>
</dbReference>
<sequence length="134" mass="14586">MMRWQRLILCLSGICGCTGVVLAALSAHLPESAFIPNGRGMLSRGVEMLMWHGLALMGLALSGQAVLRWVAFPMAAGTLLFVIPVAMLALHGPSLAFLAPWGGTLTIVSWLLLAVLAFFVQRPDREDRRKRETT</sequence>
<organism evidence="2 3">
    <name type="scientific">Asaia lannensis NBRC 102526</name>
    <dbReference type="NCBI Taxonomy" id="1307926"/>
    <lineage>
        <taxon>Bacteria</taxon>
        <taxon>Pseudomonadati</taxon>
        <taxon>Pseudomonadota</taxon>
        <taxon>Alphaproteobacteria</taxon>
        <taxon>Acetobacterales</taxon>
        <taxon>Acetobacteraceae</taxon>
        <taxon>Asaia</taxon>
    </lineage>
</organism>
<accession>A0ABT1CFR8</accession>
<feature type="transmembrane region" description="Helical" evidence="1">
    <location>
        <begin position="49"/>
        <end position="67"/>
    </location>
</feature>
<dbReference type="Proteomes" id="UP001523401">
    <property type="component" value="Unassembled WGS sequence"/>
</dbReference>
<proteinExistence type="predicted"/>
<evidence type="ECO:0000256" key="1">
    <source>
        <dbReference type="SAM" id="Phobius"/>
    </source>
</evidence>